<evidence type="ECO:0000259" key="1">
    <source>
        <dbReference type="PROSITE" id="PS50887"/>
    </source>
</evidence>
<dbReference type="SUPFAM" id="SSF141868">
    <property type="entry name" value="EAL domain-like"/>
    <property type="match status" value="1"/>
</dbReference>
<dbReference type="PANTHER" id="PTHR44757">
    <property type="entry name" value="DIGUANYLATE CYCLASE DGCP"/>
    <property type="match status" value="1"/>
</dbReference>
<dbReference type="Gene3D" id="3.20.20.450">
    <property type="entry name" value="EAL domain"/>
    <property type="match status" value="1"/>
</dbReference>
<dbReference type="InterPro" id="IPR001633">
    <property type="entry name" value="EAL_dom"/>
</dbReference>
<dbReference type="InterPro" id="IPR000160">
    <property type="entry name" value="GGDEF_dom"/>
</dbReference>
<dbReference type="CDD" id="cd01949">
    <property type="entry name" value="GGDEF"/>
    <property type="match status" value="1"/>
</dbReference>
<protein>
    <submittedName>
        <fullName evidence="2">Diguanylate cyclase</fullName>
    </submittedName>
</protein>
<reference evidence="2 3" key="1">
    <citation type="submission" date="2019-05" db="EMBL/GenBank/DDBJ databases">
        <authorList>
            <person name="Pankratov T."/>
            <person name="Grouzdev D."/>
        </authorList>
    </citation>
    <scope>NUCLEOTIDE SEQUENCE [LARGE SCALE GENOMIC DNA]</scope>
    <source>
        <strain evidence="2 3">KEBCLARHB70R</strain>
    </source>
</reference>
<evidence type="ECO:0000313" key="3">
    <source>
        <dbReference type="Proteomes" id="UP000305654"/>
    </source>
</evidence>
<dbReference type="SUPFAM" id="SSF55073">
    <property type="entry name" value="Nucleotide cyclase"/>
    <property type="match status" value="1"/>
</dbReference>
<organism evidence="2 3">
    <name type="scientific">Lichenicoccus roseus</name>
    <dbReference type="NCBI Taxonomy" id="2683649"/>
    <lineage>
        <taxon>Bacteria</taxon>
        <taxon>Pseudomonadati</taxon>
        <taxon>Pseudomonadota</taxon>
        <taxon>Alphaproteobacteria</taxon>
        <taxon>Acetobacterales</taxon>
        <taxon>Acetobacteraceae</taxon>
        <taxon>Lichenicoccus</taxon>
    </lineage>
</organism>
<dbReference type="Gene3D" id="3.30.70.270">
    <property type="match status" value="1"/>
</dbReference>
<accession>A0A5R9J7V1</accession>
<dbReference type="NCBIfam" id="TIGR00254">
    <property type="entry name" value="GGDEF"/>
    <property type="match status" value="1"/>
</dbReference>
<dbReference type="EMBL" id="VCDI01000006">
    <property type="protein sequence ID" value="TLU71426.1"/>
    <property type="molecule type" value="Genomic_DNA"/>
</dbReference>
<feature type="domain" description="GGDEF" evidence="1">
    <location>
        <begin position="177"/>
        <end position="310"/>
    </location>
</feature>
<dbReference type="Proteomes" id="UP000305654">
    <property type="component" value="Unassembled WGS sequence"/>
</dbReference>
<dbReference type="AlphaFoldDB" id="A0A5R9J7V1"/>
<comment type="caution">
    <text evidence="2">The sequence shown here is derived from an EMBL/GenBank/DDBJ whole genome shotgun (WGS) entry which is preliminary data.</text>
</comment>
<proteinExistence type="predicted"/>
<dbReference type="InterPro" id="IPR052155">
    <property type="entry name" value="Biofilm_reg_signaling"/>
</dbReference>
<gene>
    <name evidence="2" type="ORF">FE263_16095</name>
</gene>
<dbReference type="InterPro" id="IPR029787">
    <property type="entry name" value="Nucleotide_cyclase"/>
</dbReference>
<sequence>MLKILFVSGSTRARDEFPRQAGAARSGLTVIVDDHMGELASIDDEIAAVVLDCRNDREVAELALQRLASQEVASRPFVLMLIGGHESEKDWAIAHAADDVLVGSYTLHDLRLRLAALCRTVAQQREIERLSKAVEGVASEARQLRSLAYTDHLTGLPNRLYLDNWVSELATRRDGDAQFGIHMIDLDKFKQINDRYGHRAGDILLKQVSERLCQNSRRLDIVARLGGDEIAVVQVGAASTDDLRAFAERLLGVFRAEFLIDGNTIQMAGCVGSALYPAHSDNFSDLLHRADIAMYEAKSAGTGIFRLFHGSLEPPAPAAPSAAVERQLRDASYELVFSLAGGAFRGGAASTRGRQGSPASDSIDGQLRNLRVAMLQSSLWKKTTYPVVFSATVQASAFADDDVLYSIRDLLRETGADPAQCEVTLDEPDDLAEVDRLHQLRELGVGLGAHIRIETFMLQRMLRLPLTRLHLDRGFTETTAQAGNSDVLVEAAVLFARSIRARTVACGVTAREQAEALLALGVDDMAGPYAAPVANSDALAARRQRIAADQG</sequence>
<dbReference type="PANTHER" id="PTHR44757:SF2">
    <property type="entry name" value="BIOFILM ARCHITECTURE MAINTENANCE PROTEIN MBAA"/>
    <property type="match status" value="1"/>
</dbReference>
<dbReference type="InterPro" id="IPR043128">
    <property type="entry name" value="Rev_trsase/Diguanyl_cyclase"/>
</dbReference>
<dbReference type="SMART" id="SM00267">
    <property type="entry name" value="GGDEF"/>
    <property type="match status" value="1"/>
</dbReference>
<name>A0A5R9J7V1_9PROT</name>
<dbReference type="SMART" id="SM00052">
    <property type="entry name" value="EAL"/>
    <property type="match status" value="1"/>
</dbReference>
<dbReference type="PROSITE" id="PS50887">
    <property type="entry name" value="GGDEF"/>
    <property type="match status" value="1"/>
</dbReference>
<dbReference type="OrthoDB" id="9812260at2"/>
<keyword evidence="3" id="KW-1185">Reference proteome</keyword>
<evidence type="ECO:0000313" key="2">
    <source>
        <dbReference type="EMBL" id="TLU71426.1"/>
    </source>
</evidence>
<dbReference type="InterPro" id="IPR035919">
    <property type="entry name" value="EAL_sf"/>
</dbReference>
<dbReference type="Pfam" id="PF00990">
    <property type="entry name" value="GGDEF"/>
    <property type="match status" value="1"/>
</dbReference>
<dbReference type="RefSeq" id="WP_138327064.1">
    <property type="nucleotide sequence ID" value="NZ_VCDI01000006.1"/>
</dbReference>
<dbReference type="Pfam" id="PF00563">
    <property type="entry name" value="EAL"/>
    <property type="match status" value="1"/>
</dbReference>